<keyword evidence="21" id="KW-1185">Reference proteome</keyword>
<dbReference type="InterPro" id="IPR037099">
    <property type="entry name" value="Fum_R/Succ_DH_flav-like_C_sf"/>
</dbReference>
<keyword evidence="13" id="KW-0560">Oxidoreductase</keyword>
<dbReference type="EMBL" id="CAJHNJ030000013">
    <property type="protein sequence ID" value="CAG9111946.1"/>
    <property type="molecule type" value="Genomic_DNA"/>
</dbReference>
<organism evidence="20 21">
    <name type="scientific">Plutella xylostella</name>
    <name type="common">Diamondback moth</name>
    <name type="synonym">Plutella maculipennis</name>
    <dbReference type="NCBI Taxonomy" id="51655"/>
    <lineage>
        <taxon>Eukaryota</taxon>
        <taxon>Metazoa</taxon>
        <taxon>Ecdysozoa</taxon>
        <taxon>Arthropoda</taxon>
        <taxon>Hexapoda</taxon>
        <taxon>Insecta</taxon>
        <taxon>Pterygota</taxon>
        <taxon>Neoptera</taxon>
        <taxon>Endopterygota</taxon>
        <taxon>Lepidoptera</taxon>
        <taxon>Glossata</taxon>
        <taxon>Ditrysia</taxon>
        <taxon>Yponomeutoidea</taxon>
        <taxon>Plutellidae</taxon>
        <taxon>Plutella</taxon>
    </lineage>
</organism>
<dbReference type="InterPro" id="IPR036188">
    <property type="entry name" value="FAD/NAD-bd_sf"/>
</dbReference>
<protein>
    <recommendedName>
        <fullName evidence="5">succinate dehydrogenase</fullName>
        <ecNumber evidence="5">1.3.5.1</ecNumber>
    </recommendedName>
</protein>
<evidence type="ECO:0000313" key="21">
    <source>
        <dbReference type="Proteomes" id="UP000653454"/>
    </source>
</evidence>
<dbReference type="Pfam" id="PF00890">
    <property type="entry name" value="FAD_binding_2"/>
    <property type="match status" value="2"/>
</dbReference>
<feature type="domain" description="Fumarate reductase/succinate dehydrogenase flavoprotein-like C-terminal" evidence="19">
    <location>
        <begin position="698"/>
        <end position="850"/>
    </location>
</feature>
<proteinExistence type="inferred from homology"/>
<comment type="subcellular location">
    <subcellularLocation>
        <location evidence="2">Mitochondrion inner membrane</location>
        <topology evidence="2">Peripheral membrane protein</topology>
        <orientation evidence="2">Matrix side</orientation>
    </subcellularLocation>
</comment>
<dbReference type="InterPro" id="IPR015939">
    <property type="entry name" value="Fum_Rdtase/Succ_DH_flav-like_C"/>
</dbReference>
<evidence type="ECO:0000256" key="14">
    <source>
        <dbReference type="ARBA" id="ARBA00023128"/>
    </source>
</evidence>
<dbReference type="Gene3D" id="3.50.50.60">
    <property type="entry name" value="FAD/NAD(P)-binding domain"/>
    <property type="match status" value="3"/>
</dbReference>
<evidence type="ECO:0000256" key="3">
    <source>
        <dbReference type="ARBA" id="ARBA00004788"/>
    </source>
</evidence>
<dbReference type="InterPro" id="IPR003953">
    <property type="entry name" value="FAD-dep_OxRdtase_2_FAD-bd"/>
</dbReference>
<evidence type="ECO:0000256" key="11">
    <source>
        <dbReference type="ARBA" id="ARBA00022946"/>
    </source>
</evidence>
<feature type="domain" description="FAD-dependent oxidoreductase 2 FAD-binding" evidence="18">
    <location>
        <begin position="52"/>
        <end position="409"/>
    </location>
</feature>
<dbReference type="PANTHER" id="PTHR11632">
    <property type="entry name" value="SUCCINATE DEHYDROGENASE 2 FLAVOPROTEIN SUBUNIT"/>
    <property type="match status" value="1"/>
</dbReference>
<dbReference type="EC" id="1.3.5.1" evidence="5"/>
<evidence type="ECO:0000256" key="13">
    <source>
        <dbReference type="ARBA" id="ARBA00023002"/>
    </source>
</evidence>
<comment type="pathway">
    <text evidence="3">Carbohydrate metabolism; tricarboxylic acid cycle; fumarate from succinate (eukaryal route): step 1/1.</text>
</comment>
<evidence type="ECO:0000256" key="5">
    <source>
        <dbReference type="ARBA" id="ARBA00012792"/>
    </source>
</evidence>
<dbReference type="InterPro" id="IPR003952">
    <property type="entry name" value="FRD_SDH_FAD_BS"/>
</dbReference>
<evidence type="ECO:0000259" key="18">
    <source>
        <dbReference type="Pfam" id="PF00890"/>
    </source>
</evidence>
<dbReference type="SUPFAM" id="SSF46977">
    <property type="entry name" value="Succinate dehydrogenase/fumarate reductase flavoprotein C-terminal domain"/>
    <property type="match status" value="1"/>
</dbReference>
<evidence type="ECO:0000256" key="8">
    <source>
        <dbReference type="ARBA" id="ARBA00022630"/>
    </source>
</evidence>
<reference evidence="20" key="1">
    <citation type="submission" date="2020-11" db="EMBL/GenBank/DDBJ databases">
        <authorList>
            <person name="Whiteford S."/>
        </authorList>
    </citation>
    <scope>NUCLEOTIDE SEQUENCE</scope>
</reference>
<keyword evidence="15" id="KW-0472">Membrane</keyword>
<evidence type="ECO:0000259" key="19">
    <source>
        <dbReference type="Pfam" id="PF02910"/>
    </source>
</evidence>
<comment type="cofactor">
    <cofactor evidence="1">
        <name>FAD</name>
        <dbReference type="ChEBI" id="CHEBI:57692"/>
    </cofactor>
</comment>
<dbReference type="GO" id="GO:0008177">
    <property type="term" value="F:succinate dehydrogenase (quinone) activity"/>
    <property type="evidence" value="ECO:0007669"/>
    <property type="project" value="UniProtKB-EC"/>
</dbReference>
<evidence type="ECO:0000256" key="15">
    <source>
        <dbReference type="ARBA" id="ARBA00023136"/>
    </source>
</evidence>
<dbReference type="FunFam" id="4.10.80.40:FF:000004">
    <property type="entry name" value="Succinate dehydrogenase [ubiquinone] flavoprotein subunit, mitochondrial"/>
    <property type="match status" value="1"/>
</dbReference>
<dbReference type="GO" id="GO:0050660">
    <property type="term" value="F:flavin adenine dinucleotide binding"/>
    <property type="evidence" value="ECO:0007669"/>
    <property type="project" value="TreeGrafter"/>
</dbReference>
<dbReference type="AlphaFoldDB" id="A0A8S4E8B6"/>
<sequence length="850" mass="92693">MSALMKAAVSRSPASLATHLYRNLHLSVGGAQDARTNTNATKAYTVVDHKHDALVIGAGGAGLRAAFGLVQEGFKTAVVTKLFPTRSHTVAAQGGINAALGNMEEDNWLWHMYDTVKGSDWLGDQDAIHYMTREAPHAVIELDNYGMPFSRTPEGRIYQRAFGGQSLQFGKGGQAHRCCAVADRTGHSLLHTLYGQSLRYDCEYFIEYFALDLLMEDGVCKGCIAINLEDGTLHRFQAKNTILATGGTGRSYFSCTSAHTCTGDGTAMAARAGLQNEDMEFVQFHPTGIYGAGCLITEGCRGEGGFLVNAKGERFMERYAPVAKDLASRDVVSRAMTVEIMEGRGCGPEKDHVHLQLHHLPPEQLKQRLPGISETAMIFAGVDVTKEPIPVLPTVHYNMGGTPTNFRGERLPAAVATTLLLEIAERLRYFSQPRDVARDNRAGDIHLLCSVSLSQRCNVARLASTSSGAVRRLAAPASMRIITVEAIVRVNARITTFSTAETIVRGDARNHVYPATLAAACQRDGHDLRRRDVTEEPIPVLPTVHYNMGGTPTNFRGEVITHHNGQDKVVPGLFAAGEASCASVHGANRLGANSLLDIVVFGRACALTIAETSKPGDAQAPLKDVKYFNRGAHIANRLGANSLLDIVVFGRACALTIAETSKPGDAQAPLKDSTGEASVVNLDQVRHANGQISTAELRLRMQKCMQTNAAVFRQQSTLEEGQRQIHQIYKQLADIKVSDRSLIWNSDLIETLELQNLMINSVQIVEGALARQESRGAHAREDFKTRRDEMDYSKPLDGQTKLPFEQHWRKHTMAETDAATGATKLTYRPVIDATLDQAECQTVPPVIRTY</sequence>
<feature type="region of interest" description="Disordered" evidence="17">
    <location>
        <begin position="776"/>
        <end position="796"/>
    </location>
</feature>
<keyword evidence="7" id="KW-0816">Tricarboxylic acid cycle</keyword>
<dbReference type="GO" id="GO:0006121">
    <property type="term" value="P:mitochondrial electron transport, succinate to ubiquinone"/>
    <property type="evidence" value="ECO:0007669"/>
    <property type="project" value="TreeGrafter"/>
</dbReference>
<dbReference type="GO" id="GO:0005743">
    <property type="term" value="C:mitochondrial inner membrane"/>
    <property type="evidence" value="ECO:0007669"/>
    <property type="project" value="UniProtKB-SubCell"/>
</dbReference>
<keyword evidence="12" id="KW-0249">Electron transport</keyword>
<dbReference type="Gene3D" id="1.20.58.100">
    <property type="entry name" value="Fumarate reductase/succinate dehydrogenase flavoprotein-like, C-terminal domain"/>
    <property type="match status" value="1"/>
</dbReference>
<dbReference type="Proteomes" id="UP000653454">
    <property type="component" value="Unassembled WGS sequence"/>
</dbReference>
<comment type="caution">
    <text evidence="20">The sequence shown here is derived from an EMBL/GenBank/DDBJ whole genome shotgun (WGS) entry which is preliminary data.</text>
</comment>
<evidence type="ECO:0000256" key="12">
    <source>
        <dbReference type="ARBA" id="ARBA00022982"/>
    </source>
</evidence>
<evidence type="ECO:0000256" key="7">
    <source>
        <dbReference type="ARBA" id="ARBA00022532"/>
    </source>
</evidence>
<evidence type="ECO:0000256" key="9">
    <source>
        <dbReference type="ARBA" id="ARBA00022792"/>
    </source>
</evidence>
<keyword evidence="11" id="KW-0809">Transit peptide</keyword>
<dbReference type="FunFam" id="3.50.50.60:FF:001062">
    <property type="entry name" value="Succinate dehydrogenase complex, subunit A, flavoprotein (Fp)"/>
    <property type="match status" value="1"/>
</dbReference>
<comment type="similarity">
    <text evidence="4">Belongs to the FAD-dependent oxidoreductase 2 family. FRD/SDH subfamily.</text>
</comment>
<dbReference type="GO" id="GO:0006099">
    <property type="term" value="P:tricarboxylic acid cycle"/>
    <property type="evidence" value="ECO:0007669"/>
    <property type="project" value="UniProtKB-KW"/>
</dbReference>
<dbReference type="InterPro" id="IPR030664">
    <property type="entry name" value="SdhA/FrdA/AprA"/>
</dbReference>
<feature type="active site" description="Proton acceptor" evidence="16">
    <location>
        <position position="329"/>
    </location>
</feature>
<evidence type="ECO:0000256" key="10">
    <source>
        <dbReference type="ARBA" id="ARBA00022827"/>
    </source>
</evidence>
<evidence type="ECO:0000256" key="16">
    <source>
        <dbReference type="PIRSR" id="PIRSR630664-50"/>
    </source>
</evidence>
<keyword evidence="9" id="KW-0999">Mitochondrion inner membrane</keyword>
<evidence type="ECO:0000313" key="20">
    <source>
        <dbReference type="EMBL" id="CAG9111946.1"/>
    </source>
</evidence>
<dbReference type="FunFam" id="3.50.50.60:FF:000482">
    <property type="entry name" value="Succinate dehydrogenase complex, subunit A, flavoprotein (Fp)"/>
    <property type="match status" value="1"/>
</dbReference>
<evidence type="ECO:0000256" key="1">
    <source>
        <dbReference type="ARBA" id="ARBA00001974"/>
    </source>
</evidence>
<dbReference type="SUPFAM" id="SSF51905">
    <property type="entry name" value="FAD/NAD(P)-binding domain"/>
    <property type="match status" value="1"/>
</dbReference>
<evidence type="ECO:0000256" key="17">
    <source>
        <dbReference type="SAM" id="MobiDB-lite"/>
    </source>
</evidence>
<dbReference type="FunFam" id="1.20.58.100:FF:000001">
    <property type="entry name" value="Succinate dehydrogenase flavoprotein subunit (SdhA)"/>
    <property type="match status" value="1"/>
</dbReference>
<keyword evidence="10" id="KW-0274">FAD</keyword>
<dbReference type="Pfam" id="PF02910">
    <property type="entry name" value="Succ_DH_flav_C"/>
    <property type="match status" value="1"/>
</dbReference>
<gene>
    <name evidence="20" type="ORF">PLXY2_LOCUS4855</name>
</gene>
<feature type="compositionally biased region" description="Basic and acidic residues" evidence="17">
    <location>
        <begin position="776"/>
        <end position="794"/>
    </location>
</feature>
<name>A0A8S4E8B6_PLUXY</name>
<keyword evidence="8" id="KW-0285">Flavoprotein</keyword>
<evidence type="ECO:0000256" key="6">
    <source>
        <dbReference type="ARBA" id="ARBA00022448"/>
    </source>
</evidence>
<dbReference type="Gene3D" id="4.10.80.40">
    <property type="entry name" value="succinate dehydrogenase protein domain"/>
    <property type="match status" value="1"/>
</dbReference>
<dbReference type="InterPro" id="IPR027477">
    <property type="entry name" value="Succ_DH/fumarate_Rdtase_cat_sf"/>
</dbReference>
<dbReference type="GO" id="GO:0009055">
    <property type="term" value="F:electron transfer activity"/>
    <property type="evidence" value="ECO:0007669"/>
    <property type="project" value="TreeGrafter"/>
</dbReference>
<accession>A0A8S4E8B6</accession>
<dbReference type="GO" id="GO:0045273">
    <property type="term" value="C:respiratory chain complex II (succinate dehydrogenase)"/>
    <property type="evidence" value="ECO:0007669"/>
    <property type="project" value="UniProtKB-ARBA"/>
</dbReference>
<dbReference type="SUPFAM" id="SSF56425">
    <property type="entry name" value="Succinate dehydrogenase/fumarate reductase flavoprotein, catalytic domain"/>
    <property type="match status" value="1"/>
</dbReference>
<dbReference type="Gene3D" id="3.90.700.10">
    <property type="entry name" value="Succinate dehydrogenase/fumarate reductase flavoprotein, catalytic domain"/>
    <property type="match status" value="1"/>
</dbReference>
<dbReference type="PANTHER" id="PTHR11632:SF51">
    <property type="entry name" value="SUCCINATE DEHYDROGENASE [UBIQUINONE] FLAVOPROTEIN SUBUNIT, MITOCHONDRIAL"/>
    <property type="match status" value="1"/>
</dbReference>
<dbReference type="PROSITE" id="PS00504">
    <property type="entry name" value="FRD_SDH_FAD_BINDING"/>
    <property type="match status" value="1"/>
</dbReference>
<evidence type="ECO:0000256" key="2">
    <source>
        <dbReference type="ARBA" id="ARBA00004443"/>
    </source>
</evidence>
<evidence type="ECO:0000256" key="4">
    <source>
        <dbReference type="ARBA" id="ARBA00008040"/>
    </source>
</evidence>
<keyword evidence="14" id="KW-0496">Mitochondrion</keyword>
<feature type="domain" description="FAD-dependent oxidoreductase 2 FAD-binding" evidence="18">
    <location>
        <begin position="527"/>
        <end position="595"/>
    </location>
</feature>
<keyword evidence="6" id="KW-0813">Transport</keyword>
<dbReference type="FunFam" id="3.90.700.10:FF:000001">
    <property type="entry name" value="Mitochondrial succinate dehydrogenase flavoprotein subunit"/>
    <property type="match status" value="1"/>
</dbReference>